<feature type="region of interest" description="Disordered" evidence="1">
    <location>
        <begin position="24"/>
        <end position="44"/>
    </location>
</feature>
<gene>
    <name evidence="2" type="ORF">AVEN_222443_1</name>
</gene>
<dbReference type="EMBL" id="BGPR01036948">
    <property type="protein sequence ID" value="GBO12392.1"/>
    <property type="molecule type" value="Genomic_DNA"/>
</dbReference>
<dbReference type="Proteomes" id="UP000499080">
    <property type="component" value="Unassembled WGS sequence"/>
</dbReference>
<sequence length="94" mass="10240">MDLTIFNRGQLTRTAPELPPTKIQHHASRTTLNPTVLPPREKPLTPGMPVVGVVETGYSTAFWGEGKDFISFRSDTAEESLVSLCPAVGNEFSP</sequence>
<keyword evidence="3" id="KW-1185">Reference proteome</keyword>
<protein>
    <submittedName>
        <fullName evidence="2">Uncharacterized protein</fullName>
    </submittedName>
</protein>
<evidence type="ECO:0000313" key="3">
    <source>
        <dbReference type="Proteomes" id="UP000499080"/>
    </source>
</evidence>
<evidence type="ECO:0000256" key="1">
    <source>
        <dbReference type="SAM" id="MobiDB-lite"/>
    </source>
</evidence>
<accession>A0A4Y2UJL5</accession>
<proteinExistence type="predicted"/>
<reference evidence="2 3" key="1">
    <citation type="journal article" date="2019" name="Sci. Rep.">
        <title>Orb-weaving spider Araneus ventricosus genome elucidates the spidroin gene catalogue.</title>
        <authorList>
            <person name="Kono N."/>
            <person name="Nakamura H."/>
            <person name="Ohtoshi R."/>
            <person name="Moran D.A.P."/>
            <person name="Shinohara A."/>
            <person name="Yoshida Y."/>
            <person name="Fujiwara M."/>
            <person name="Mori M."/>
            <person name="Tomita M."/>
            <person name="Arakawa K."/>
        </authorList>
    </citation>
    <scope>NUCLEOTIDE SEQUENCE [LARGE SCALE GENOMIC DNA]</scope>
</reference>
<dbReference type="AlphaFoldDB" id="A0A4Y2UJL5"/>
<comment type="caution">
    <text evidence="2">The sequence shown here is derived from an EMBL/GenBank/DDBJ whole genome shotgun (WGS) entry which is preliminary data.</text>
</comment>
<organism evidence="2 3">
    <name type="scientific">Araneus ventricosus</name>
    <name type="common">Orbweaver spider</name>
    <name type="synonym">Epeira ventricosa</name>
    <dbReference type="NCBI Taxonomy" id="182803"/>
    <lineage>
        <taxon>Eukaryota</taxon>
        <taxon>Metazoa</taxon>
        <taxon>Ecdysozoa</taxon>
        <taxon>Arthropoda</taxon>
        <taxon>Chelicerata</taxon>
        <taxon>Arachnida</taxon>
        <taxon>Araneae</taxon>
        <taxon>Araneomorphae</taxon>
        <taxon>Entelegynae</taxon>
        <taxon>Araneoidea</taxon>
        <taxon>Araneidae</taxon>
        <taxon>Araneus</taxon>
    </lineage>
</organism>
<evidence type="ECO:0000313" key="2">
    <source>
        <dbReference type="EMBL" id="GBO12392.1"/>
    </source>
</evidence>
<name>A0A4Y2UJL5_ARAVE</name>